<organism evidence="1 2">
    <name type="scientific">Paramecium sonneborni</name>
    <dbReference type="NCBI Taxonomy" id="65129"/>
    <lineage>
        <taxon>Eukaryota</taxon>
        <taxon>Sar</taxon>
        <taxon>Alveolata</taxon>
        <taxon>Ciliophora</taxon>
        <taxon>Intramacronucleata</taxon>
        <taxon>Oligohymenophorea</taxon>
        <taxon>Peniculida</taxon>
        <taxon>Parameciidae</taxon>
        <taxon>Paramecium</taxon>
    </lineage>
</organism>
<evidence type="ECO:0000313" key="1">
    <source>
        <dbReference type="EMBL" id="CAD8060165.1"/>
    </source>
</evidence>
<accession>A0A8S1L1Y7</accession>
<proteinExistence type="predicted"/>
<gene>
    <name evidence="1" type="ORF">PSON_ATCC_30995.1.T0140144</name>
</gene>
<dbReference type="EMBL" id="CAJJDN010000014">
    <property type="protein sequence ID" value="CAD8060165.1"/>
    <property type="molecule type" value="Genomic_DNA"/>
</dbReference>
<sequence>MILLLHKKRQNYSQPFNIRVSEKQKQLISNLVDQKKIKNDEFGQYNDQSVHNFQGIVDNQNDNNEFIQSKIYFLKQELSEFIQLKQLFNEADYQIQMKTFPLLLDLYYILIIKKPGEEEQQYWFGDY</sequence>
<evidence type="ECO:0000313" key="2">
    <source>
        <dbReference type="Proteomes" id="UP000692954"/>
    </source>
</evidence>
<keyword evidence="2" id="KW-1185">Reference proteome</keyword>
<name>A0A8S1L1Y7_9CILI</name>
<dbReference type="Proteomes" id="UP000692954">
    <property type="component" value="Unassembled WGS sequence"/>
</dbReference>
<comment type="caution">
    <text evidence="1">The sequence shown here is derived from an EMBL/GenBank/DDBJ whole genome shotgun (WGS) entry which is preliminary data.</text>
</comment>
<dbReference type="AlphaFoldDB" id="A0A8S1L1Y7"/>
<reference evidence="1" key="1">
    <citation type="submission" date="2021-01" db="EMBL/GenBank/DDBJ databases">
        <authorList>
            <consortium name="Genoscope - CEA"/>
            <person name="William W."/>
        </authorList>
    </citation>
    <scope>NUCLEOTIDE SEQUENCE</scope>
</reference>
<protein>
    <submittedName>
        <fullName evidence="1">Uncharacterized protein</fullName>
    </submittedName>
</protein>